<dbReference type="PANTHER" id="PTHR30157:SF0">
    <property type="entry name" value="NADPH-DEPENDENT FERRIC-CHELATE REDUCTASE"/>
    <property type="match status" value="1"/>
</dbReference>
<comment type="similarity">
    <text evidence="1">Belongs to the SIP oxidoreductase family.</text>
</comment>
<feature type="domain" description="FAD-binding FR-type" evidence="2">
    <location>
        <begin position="7"/>
        <end position="108"/>
    </location>
</feature>
<dbReference type="Pfam" id="PF04954">
    <property type="entry name" value="SIP"/>
    <property type="match status" value="1"/>
</dbReference>
<protein>
    <submittedName>
        <fullName evidence="3">Siderophore-interacting protein</fullName>
    </submittedName>
</protein>
<gene>
    <name evidence="3" type="ORF">FSB78_18695</name>
</gene>
<dbReference type="EMBL" id="VOQR01000002">
    <property type="protein sequence ID" value="TXC68004.1"/>
    <property type="molecule type" value="Genomic_DNA"/>
</dbReference>
<dbReference type="InterPro" id="IPR007037">
    <property type="entry name" value="SIP_rossman_dom"/>
</dbReference>
<dbReference type="InterPro" id="IPR017938">
    <property type="entry name" value="Riboflavin_synthase-like_b-brl"/>
</dbReference>
<dbReference type="PROSITE" id="PS51384">
    <property type="entry name" value="FAD_FR"/>
    <property type="match status" value="1"/>
</dbReference>
<evidence type="ECO:0000313" key="4">
    <source>
        <dbReference type="Proteomes" id="UP000321250"/>
    </source>
</evidence>
<dbReference type="CDD" id="cd06193">
    <property type="entry name" value="siderophore_interacting"/>
    <property type="match status" value="1"/>
</dbReference>
<dbReference type="PANTHER" id="PTHR30157">
    <property type="entry name" value="FERRIC REDUCTASE, NADPH-DEPENDENT"/>
    <property type="match status" value="1"/>
</dbReference>
<dbReference type="Proteomes" id="UP000321250">
    <property type="component" value="Unassembled WGS sequence"/>
</dbReference>
<dbReference type="InterPro" id="IPR039374">
    <property type="entry name" value="SIP_fam"/>
</dbReference>
<sequence length="236" mass="26191">MHHKPIYRLYETNVKRIVDVTPRMRRVTLGGEDLAHFARDRPGQWVKLFFDNGADGRAFSIGAWRPEECEMDVNFVVHGHGLAGRWLETAKVGSIVQIAGPRSNFSHIPGKQLFLLGDETAISAISAILEGMQQAERTVVVLEASTPEAVQPLPAYDGAQVSWIISDRQPGVLLAEYAKTLTVNPDTSQVWVACEATAARELRCAFGRIGFDRSALHVSGYWKCGEIEHVDQDSDY</sequence>
<reference evidence="3 4" key="1">
    <citation type="journal article" date="2013" name="Antonie Van Leeuwenhoek">
        <title>Sphingomonas ginsenosidivorax sp. nov., with the ability to transform ginsenosides.</title>
        <authorList>
            <person name="Jin X.F."/>
            <person name="Kim J.K."/>
            <person name="Liu Q.M."/>
            <person name="Kang M.S."/>
            <person name="He D."/>
            <person name="Jin F.X."/>
            <person name="Kim S.C."/>
            <person name="Im W.T."/>
        </authorList>
    </citation>
    <scope>NUCLEOTIDE SEQUENCE [LARGE SCALE GENOMIC DNA]</scope>
    <source>
        <strain evidence="3 4">KHI67</strain>
    </source>
</reference>
<dbReference type="Pfam" id="PF08021">
    <property type="entry name" value="FAD_binding_9"/>
    <property type="match status" value="2"/>
</dbReference>
<dbReference type="GO" id="GO:0016491">
    <property type="term" value="F:oxidoreductase activity"/>
    <property type="evidence" value="ECO:0007669"/>
    <property type="project" value="InterPro"/>
</dbReference>
<evidence type="ECO:0000313" key="3">
    <source>
        <dbReference type="EMBL" id="TXC68004.1"/>
    </source>
</evidence>
<dbReference type="Gene3D" id="2.40.30.10">
    <property type="entry name" value="Translation factors"/>
    <property type="match status" value="2"/>
</dbReference>
<dbReference type="InterPro" id="IPR039261">
    <property type="entry name" value="FNR_nucleotide-bd"/>
</dbReference>
<dbReference type="SUPFAM" id="SSF63380">
    <property type="entry name" value="Riboflavin synthase domain-like"/>
    <property type="match status" value="1"/>
</dbReference>
<dbReference type="Gene3D" id="3.40.50.80">
    <property type="entry name" value="Nucleotide-binding domain of ferredoxin-NADP reductase (FNR) module"/>
    <property type="match status" value="1"/>
</dbReference>
<dbReference type="OrthoDB" id="9814826at2"/>
<accession>A0A5C6U557</accession>
<dbReference type="RefSeq" id="WP_147084395.1">
    <property type="nucleotide sequence ID" value="NZ_VOQR01000002.1"/>
</dbReference>
<evidence type="ECO:0000259" key="2">
    <source>
        <dbReference type="PROSITE" id="PS51384"/>
    </source>
</evidence>
<name>A0A5C6U557_9SPHN</name>
<proteinExistence type="inferred from homology"/>
<keyword evidence="4" id="KW-1185">Reference proteome</keyword>
<evidence type="ECO:0000256" key="1">
    <source>
        <dbReference type="ARBA" id="ARBA00035644"/>
    </source>
</evidence>
<dbReference type="InterPro" id="IPR013113">
    <property type="entry name" value="SIP_FAD-bd"/>
</dbReference>
<organism evidence="3 4">
    <name type="scientific">Sphingomonas ginsenosidivorax</name>
    <dbReference type="NCBI Taxonomy" id="862135"/>
    <lineage>
        <taxon>Bacteria</taxon>
        <taxon>Pseudomonadati</taxon>
        <taxon>Pseudomonadota</taxon>
        <taxon>Alphaproteobacteria</taxon>
        <taxon>Sphingomonadales</taxon>
        <taxon>Sphingomonadaceae</taxon>
        <taxon>Sphingomonas</taxon>
    </lineage>
</organism>
<dbReference type="InterPro" id="IPR017927">
    <property type="entry name" value="FAD-bd_FR_type"/>
</dbReference>
<comment type="caution">
    <text evidence="3">The sequence shown here is derived from an EMBL/GenBank/DDBJ whole genome shotgun (WGS) entry which is preliminary data.</text>
</comment>
<dbReference type="AlphaFoldDB" id="A0A5C6U557"/>